<dbReference type="EMBL" id="BAABLO010000004">
    <property type="protein sequence ID" value="GAA4720173.1"/>
    <property type="molecule type" value="Genomic_DNA"/>
</dbReference>
<name>A0ABP8Y549_9MICO</name>
<reference evidence="3" key="1">
    <citation type="journal article" date="2019" name="Int. J. Syst. Evol. Microbiol.">
        <title>The Global Catalogue of Microorganisms (GCM) 10K type strain sequencing project: providing services to taxonomists for standard genome sequencing and annotation.</title>
        <authorList>
            <consortium name="The Broad Institute Genomics Platform"/>
            <consortium name="The Broad Institute Genome Sequencing Center for Infectious Disease"/>
            <person name="Wu L."/>
            <person name="Ma J."/>
        </authorList>
    </citation>
    <scope>NUCLEOTIDE SEQUENCE [LARGE SCALE GENOMIC DNA]</scope>
    <source>
        <strain evidence="3">JCM 18961</strain>
    </source>
</reference>
<organism evidence="2 3">
    <name type="scientific">Pedococcus ginsenosidimutans</name>
    <dbReference type="NCBI Taxonomy" id="490570"/>
    <lineage>
        <taxon>Bacteria</taxon>
        <taxon>Bacillati</taxon>
        <taxon>Actinomycetota</taxon>
        <taxon>Actinomycetes</taxon>
        <taxon>Micrococcales</taxon>
        <taxon>Intrasporangiaceae</taxon>
        <taxon>Pedococcus</taxon>
    </lineage>
</organism>
<sequence length="510" mass="53281">MGDLAPWTVRRTVAVLVVAVVAVAAVAVAVLRPSEQERFRAWLRAQPGIASVREVDQALASGPAAARVFEPTLRAELADPVDAPVVQRLASGIEAYAVQHPDVATTTVELGRGADVVLVTTHPGPNATMVRVLGAARTLPGVVSVSLRVRSGEAPFTATLRAGSDLVGAATVLARALPEATGSWVTGPASVAARDDVGHEVRVEPHAAVTPVAGRAFALAVREDPSHPVVLVSRSGQSLADSVIRLAGSPVTAATAAALHHAGFGLSRLGQLVEGPGGPIPMDERAWASASAGRLSRLPGVLAARIDPGDREHDRPLTADLRVSAGVSFERLLVSLPPVVERVELHTAPAAPDYARDDALVPDPEVDCPTWPGGGLNLAYSGSPAQMTRAASYLALLLAAAPDATCVHWAEPAEHRRPTTQTLLVRVPLRTAAWRPVLDVVRARRSDLESAHPALVLLLPIAGTDRTAVFNLHEGAAPYVGALGTRTRAQEQAAEAMVTPLLRYWEGSGR</sequence>
<evidence type="ECO:0000256" key="1">
    <source>
        <dbReference type="SAM" id="Phobius"/>
    </source>
</evidence>
<accession>A0ABP8Y549</accession>
<proteinExistence type="predicted"/>
<protein>
    <submittedName>
        <fullName evidence="2">Uncharacterized protein</fullName>
    </submittedName>
</protein>
<keyword evidence="3" id="KW-1185">Reference proteome</keyword>
<keyword evidence="1" id="KW-0812">Transmembrane</keyword>
<dbReference type="RefSeq" id="WP_345502487.1">
    <property type="nucleotide sequence ID" value="NZ_BAABLO010000004.1"/>
</dbReference>
<keyword evidence="1" id="KW-1133">Transmembrane helix</keyword>
<dbReference type="Proteomes" id="UP001500556">
    <property type="component" value="Unassembled WGS sequence"/>
</dbReference>
<feature type="transmembrane region" description="Helical" evidence="1">
    <location>
        <begin position="12"/>
        <end position="31"/>
    </location>
</feature>
<evidence type="ECO:0000313" key="2">
    <source>
        <dbReference type="EMBL" id="GAA4720173.1"/>
    </source>
</evidence>
<keyword evidence="1" id="KW-0472">Membrane</keyword>
<gene>
    <name evidence="2" type="ORF">GCM10025782_17020</name>
</gene>
<comment type="caution">
    <text evidence="2">The sequence shown here is derived from an EMBL/GenBank/DDBJ whole genome shotgun (WGS) entry which is preliminary data.</text>
</comment>
<evidence type="ECO:0000313" key="3">
    <source>
        <dbReference type="Proteomes" id="UP001500556"/>
    </source>
</evidence>